<dbReference type="OrthoDB" id="2384350at2759"/>
<comment type="caution">
    <text evidence="1">The sequence shown here is derived from an EMBL/GenBank/DDBJ whole genome shotgun (WGS) entry which is preliminary data.</text>
</comment>
<dbReference type="EMBL" id="CAAALY010046648">
    <property type="protein sequence ID" value="VEL20482.1"/>
    <property type="molecule type" value="Genomic_DNA"/>
</dbReference>
<gene>
    <name evidence="1" type="ORF">PXEA_LOCUS13922</name>
</gene>
<name>A0A3S5BDM3_9PLAT</name>
<dbReference type="Gene3D" id="3.40.50.10190">
    <property type="entry name" value="BRCT domain"/>
    <property type="match status" value="1"/>
</dbReference>
<evidence type="ECO:0000313" key="2">
    <source>
        <dbReference type="Proteomes" id="UP000784294"/>
    </source>
</evidence>
<proteinExistence type="predicted"/>
<protein>
    <recommendedName>
        <fullName evidence="3">BRCT domain-containing protein</fullName>
    </recommendedName>
</protein>
<sequence>MSLLPSDPHIRELCVTSIDISAAASFIERRRLRPVLLATGLNRTQKALFHKVSNMLHAHVAVDMSLEVTHVITGSPHSSLKSDALMIKPQVPPPSGLSTTEGIGDTTTTTMDLTTCPRTLKFLSAVLQVSRLLPLAILLLSLYR</sequence>
<evidence type="ECO:0000313" key="1">
    <source>
        <dbReference type="EMBL" id="VEL20482.1"/>
    </source>
</evidence>
<dbReference type="AlphaFoldDB" id="A0A3S5BDM3"/>
<dbReference type="InterPro" id="IPR036420">
    <property type="entry name" value="BRCT_dom_sf"/>
</dbReference>
<organism evidence="1 2">
    <name type="scientific">Protopolystoma xenopodis</name>
    <dbReference type="NCBI Taxonomy" id="117903"/>
    <lineage>
        <taxon>Eukaryota</taxon>
        <taxon>Metazoa</taxon>
        <taxon>Spiralia</taxon>
        <taxon>Lophotrochozoa</taxon>
        <taxon>Platyhelminthes</taxon>
        <taxon>Monogenea</taxon>
        <taxon>Polyopisthocotylea</taxon>
        <taxon>Polystomatidea</taxon>
        <taxon>Polystomatidae</taxon>
        <taxon>Protopolystoma</taxon>
    </lineage>
</organism>
<dbReference type="Proteomes" id="UP000784294">
    <property type="component" value="Unassembled WGS sequence"/>
</dbReference>
<keyword evidence="2" id="KW-1185">Reference proteome</keyword>
<accession>A0A3S5BDM3</accession>
<evidence type="ECO:0008006" key="3">
    <source>
        <dbReference type="Google" id="ProtNLM"/>
    </source>
</evidence>
<reference evidence="1" key="1">
    <citation type="submission" date="2018-11" db="EMBL/GenBank/DDBJ databases">
        <authorList>
            <consortium name="Pathogen Informatics"/>
        </authorList>
    </citation>
    <scope>NUCLEOTIDE SEQUENCE</scope>
</reference>